<evidence type="ECO:0000313" key="1">
    <source>
        <dbReference type="EMBL" id="BBY72053.1"/>
    </source>
</evidence>
<keyword evidence="2" id="KW-1185">Reference proteome</keyword>
<dbReference type="EMBL" id="AP022597">
    <property type="protein sequence ID" value="BBY72053.1"/>
    <property type="molecule type" value="Genomic_DNA"/>
</dbReference>
<organism evidence="1 2">
    <name type="scientific">Mycobacterium paraintracellulare</name>
    <dbReference type="NCBI Taxonomy" id="1138383"/>
    <lineage>
        <taxon>Bacteria</taxon>
        <taxon>Bacillati</taxon>
        <taxon>Actinomycetota</taxon>
        <taxon>Actinomycetes</taxon>
        <taxon>Mycobacteriales</taxon>
        <taxon>Mycobacteriaceae</taxon>
        <taxon>Mycobacterium</taxon>
        <taxon>Mycobacterium avium complex (MAC)</taxon>
    </lineage>
</organism>
<protein>
    <recommendedName>
        <fullName evidence="3">Secreted protein</fullName>
    </recommendedName>
</protein>
<reference evidence="1 2" key="1">
    <citation type="journal article" date="2019" name="Emerg. Microbes Infect.">
        <title>Comprehensive subspecies identification of 175 nontuberculous mycobacteria species based on 7547 genomic profiles.</title>
        <authorList>
            <person name="Matsumoto Y."/>
            <person name="Kinjo T."/>
            <person name="Motooka D."/>
            <person name="Nabeya D."/>
            <person name="Jung N."/>
            <person name="Uechi K."/>
            <person name="Horii T."/>
            <person name="Iida T."/>
            <person name="Fujita J."/>
            <person name="Nakamura S."/>
        </authorList>
    </citation>
    <scope>NUCLEOTIDE SEQUENCE [LARGE SCALE GENOMIC DNA]</scope>
    <source>
        <strain evidence="1 2">JCM 30622</strain>
    </source>
</reference>
<gene>
    <name evidence="1" type="ORF">MPRI_42400</name>
</gene>
<name>A0ABN6AW19_9MYCO</name>
<proteinExistence type="predicted"/>
<sequence length="80" mass="8554">MAELPGAMTRFQFAGVSTWCVPVCVTVLFHACKTDSPAGKSNSSFQSFSGAMLELVTVKWAMKPLCHEWDTDNVAVAAAA</sequence>
<evidence type="ECO:0000313" key="2">
    <source>
        <dbReference type="Proteomes" id="UP000466578"/>
    </source>
</evidence>
<dbReference type="Proteomes" id="UP000466578">
    <property type="component" value="Chromosome"/>
</dbReference>
<accession>A0ABN6AW19</accession>
<evidence type="ECO:0008006" key="3">
    <source>
        <dbReference type="Google" id="ProtNLM"/>
    </source>
</evidence>